<dbReference type="AlphaFoldDB" id="A0A6G0WDB2"/>
<name>A0A6G0WDB2_9STRA</name>
<dbReference type="Pfam" id="PF09184">
    <property type="entry name" value="PPP4R2"/>
    <property type="match status" value="1"/>
</dbReference>
<evidence type="ECO:0000256" key="1">
    <source>
        <dbReference type="ARBA" id="ARBA00009207"/>
    </source>
</evidence>
<evidence type="ECO:0000313" key="3">
    <source>
        <dbReference type="Proteomes" id="UP000481153"/>
    </source>
</evidence>
<dbReference type="VEuPathDB" id="FungiDB:AeMF1_009713"/>
<proteinExistence type="inferred from homology"/>
<comment type="caution">
    <text evidence="2">The sequence shown here is derived from an EMBL/GenBank/DDBJ whole genome shotgun (WGS) entry which is preliminary data.</text>
</comment>
<comment type="similarity">
    <text evidence="1">Belongs to the PPP4R2 family.</text>
</comment>
<gene>
    <name evidence="2" type="ORF">Ae201684_016716</name>
</gene>
<dbReference type="InterPro" id="IPR015267">
    <property type="entry name" value="PPP4R2"/>
</dbReference>
<dbReference type="GO" id="GO:0005634">
    <property type="term" value="C:nucleus"/>
    <property type="evidence" value="ECO:0007669"/>
    <property type="project" value="TreeGrafter"/>
</dbReference>
<sequence>MDDQVIVENEQALSIFANGEMTDEAYAAHPPLERVLQQIQSTGILYYDWTLVRGLLLYKVKAALQAYDANGLSLNEEINRDELFATITSRDAPPFTLQRLVEVLLQPTLYYHKSAKFLNAVYKFFEVSTNADIDDPRDPHLVVAMRQG</sequence>
<evidence type="ECO:0000313" key="2">
    <source>
        <dbReference type="EMBL" id="KAF0724650.1"/>
    </source>
</evidence>
<dbReference type="GO" id="GO:0005737">
    <property type="term" value="C:cytoplasm"/>
    <property type="evidence" value="ECO:0007669"/>
    <property type="project" value="TreeGrafter"/>
</dbReference>
<dbReference type="EMBL" id="VJMJ01000266">
    <property type="protein sequence ID" value="KAF0724650.1"/>
    <property type="molecule type" value="Genomic_DNA"/>
</dbReference>
<reference evidence="2 3" key="1">
    <citation type="submission" date="2019-07" db="EMBL/GenBank/DDBJ databases">
        <title>Genomics analysis of Aphanomyces spp. identifies a new class of oomycete effector associated with host adaptation.</title>
        <authorList>
            <person name="Gaulin E."/>
        </authorList>
    </citation>
    <scope>NUCLEOTIDE SEQUENCE [LARGE SCALE GENOMIC DNA]</scope>
    <source>
        <strain evidence="2 3">ATCC 201684</strain>
    </source>
</reference>
<dbReference type="OrthoDB" id="341898at2759"/>
<accession>A0A6G0WDB2</accession>
<dbReference type="GO" id="GO:0019888">
    <property type="term" value="F:protein phosphatase regulator activity"/>
    <property type="evidence" value="ECO:0007669"/>
    <property type="project" value="InterPro"/>
</dbReference>
<protein>
    <submittedName>
        <fullName evidence="2">Uncharacterized protein</fullName>
    </submittedName>
</protein>
<dbReference type="Proteomes" id="UP000481153">
    <property type="component" value="Unassembled WGS sequence"/>
</dbReference>
<dbReference type="PANTHER" id="PTHR16487:SF0">
    <property type="entry name" value="PROTEIN PHOSPHATASE 4 REGULATORY SUBUNIT 2-RELATED"/>
    <property type="match status" value="1"/>
</dbReference>
<dbReference type="PANTHER" id="PTHR16487">
    <property type="entry name" value="PPP4R2-RELATED PROTEIN"/>
    <property type="match status" value="1"/>
</dbReference>
<organism evidence="2 3">
    <name type="scientific">Aphanomyces euteiches</name>
    <dbReference type="NCBI Taxonomy" id="100861"/>
    <lineage>
        <taxon>Eukaryota</taxon>
        <taxon>Sar</taxon>
        <taxon>Stramenopiles</taxon>
        <taxon>Oomycota</taxon>
        <taxon>Saprolegniomycetes</taxon>
        <taxon>Saprolegniales</taxon>
        <taxon>Verrucalvaceae</taxon>
        <taxon>Aphanomyces</taxon>
    </lineage>
</organism>
<dbReference type="GO" id="GO:0030289">
    <property type="term" value="C:protein phosphatase 4 complex"/>
    <property type="evidence" value="ECO:0007669"/>
    <property type="project" value="InterPro"/>
</dbReference>
<keyword evidence="3" id="KW-1185">Reference proteome</keyword>